<dbReference type="PROSITE" id="PS50930">
    <property type="entry name" value="HTH_LYTTR"/>
    <property type="match status" value="1"/>
</dbReference>
<dbReference type="SMART" id="SM00850">
    <property type="entry name" value="LytTR"/>
    <property type="match status" value="1"/>
</dbReference>
<dbReference type="InterPro" id="IPR046947">
    <property type="entry name" value="LytR-like"/>
</dbReference>
<reference evidence="4 5" key="1">
    <citation type="submission" date="2019-02" db="EMBL/GenBank/DDBJ databases">
        <title>Genomic Encyclopedia of Type Strains, Phase IV (KMG-IV): sequencing the most valuable type-strain genomes for metagenomic binning, comparative biology and taxonomic classification.</title>
        <authorList>
            <person name="Goeker M."/>
        </authorList>
    </citation>
    <scope>NUCLEOTIDE SEQUENCE [LARGE SCALE GENOMIC DNA]</scope>
    <source>
        <strain evidence="4 5">DSM 28825</strain>
    </source>
</reference>
<organism evidence="4 5">
    <name type="scientific">Ancylomarina subtilis</name>
    <dbReference type="NCBI Taxonomy" id="1639035"/>
    <lineage>
        <taxon>Bacteria</taxon>
        <taxon>Pseudomonadati</taxon>
        <taxon>Bacteroidota</taxon>
        <taxon>Bacteroidia</taxon>
        <taxon>Marinilabiliales</taxon>
        <taxon>Marinifilaceae</taxon>
        <taxon>Ancylomarina</taxon>
    </lineage>
</organism>
<gene>
    <name evidence="4" type="ORF">EV201_0914</name>
</gene>
<dbReference type="EMBL" id="SHKN01000001">
    <property type="protein sequence ID" value="RZT96278.1"/>
    <property type="molecule type" value="Genomic_DNA"/>
</dbReference>
<feature type="domain" description="Response regulatory" evidence="2">
    <location>
        <begin position="12"/>
        <end position="123"/>
    </location>
</feature>
<keyword evidence="5" id="KW-1185">Reference proteome</keyword>
<dbReference type="Gene3D" id="3.40.50.2300">
    <property type="match status" value="1"/>
</dbReference>
<dbReference type="GO" id="GO:0000156">
    <property type="term" value="F:phosphorelay response regulator activity"/>
    <property type="evidence" value="ECO:0007669"/>
    <property type="project" value="InterPro"/>
</dbReference>
<sequence length="247" mass="29029">MYFQTPRTIMIKCIAIDNELLALKQIESYIDKSPFLEKLAIYTSPEKAIDVLQEKQVDLMFIDIDMPDLNGIDFVKLLDNPPMVIFTSVNSQHAIDGFRLNAIDYLLKPFNYSEFLKSAHKAKARFKIHHPITTPDKTENNFLFIKSNYKTIKIDLNHIKYIESISEYMKIHLDNSTEVMSLCSLKSIEDKLPDYKFMRIHRSYIVNLTKISVIDRNRIIFDDKIYISVSEKYKSKFQNWVNENILV</sequence>
<dbReference type="SMART" id="SM00448">
    <property type="entry name" value="REC"/>
    <property type="match status" value="1"/>
</dbReference>
<feature type="modified residue" description="4-aspartylphosphate" evidence="1">
    <location>
        <position position="63"/>
    </location>
</feature>
<dbReference type="AlphaFoldDB" id="A0A4Q7VJV0"/>
<dbReference type="PANTHER" id="PTHR37299:SF1">
    <property type="entry name" value="STAGE 0 SPORULATION PROTEIN A HOMOLOG"/>
    <property type="match status" value="1"/>
</dbReference>
<comment type="caution">
    <text evidence="4">The sequence shown here is derived from an EMBL/GenBank/DDBJ whole genome shotgun (WGS) entry which is preliminary data.</text>
</comment>
<dbReference type="PROSITE" id="PS50110">
    <property type="entry name" value="RESPONSE_REGULATORY"/>
    <property type="match status" value="1"/>
</dbReference>
<dbReference type="Gene3D" id="2.40.50.1020">
    <property type="entry name" value="LytTr DNA-binding domain"/>
    <property type="match status" value="1"/>
</dbReference>
<evidence type="ECO:0000259" key="3">
    <source>
        <dbReference type="PROSITE" id="PS50930"/>
    </source>
</evidence>
<feature type="domain" description="HTH LytTR-type" evidence="3">
    <location>
        <begin position="143"/>
        <end position="216"/>
    </location>
</feature>
<dbReference type="InterPro" id="IPR007492">
    <property type="entry name" value="LytTR_DNA-bd_dom"/>
</dbReference>
<evidence type="ECO:0000256" key="1">
    <source>
        <dbReference type="PROSITE-ProRule" id="PRU00169"/>
    </source>
</evidence>
<proteinExistence type="predicted"/>
<name>A0A4Q7VJV0_9BACT</name>
<dbReference type="Pfam" id="PF04397">
    <property type="entry name" value="LytTR"/>
    <property type="match status" value="1"/>
</dbReference>
<dbReference type="SUPFAM" id="SSF52172">
    <property type="entry name" value="CheY-like"/>
    <property type="match status" value="1"/>
</dbReference>
<accession>A0A4Q7VJV0</accession>
<keyword evidence="1" id="KW-0597">Phosphoprotein</keyword>
<dbReference type="Proteomes" id="UP000293562">
    <property type="component" value="Unassembled WGS sequence"/>
</dbReference>
<evidence type="ECO:0000313" key="4">
    <source>
        <dbReference type="EMBL" id="RZT96278.1"/>
    </source>
</evidence>
<dbReference type="GO" id="GO:0003677">
    <property type="term" value="F:DNA binding"/>
    <property type="evidence" value="ECO:0007669"/>
    <property type="project" value="InterPro"/>
</dbReference>
<dbReference type="Pfam" id="PF00072">
    <property type="entry name" value="Response_reg"/>
    <property type="match status" value="1"/>
</dbReference>
<dbReference type="InterPro" id="IPR001789">
    <property type="entry name" value="Sig_transdc_resp-reg_receiver"/>
</dbReference>
<dbReference type="PANTHER" id="PTHR37299">
    <property type="entry name" value="TRANSCRIPTIONAL REGULATOR-RELATED"/>
    <property type="match status" value="1"/>
</dbReference>
<evidence type="ECO:0000313" key="5">
    <source>
        <dbReference type="Proteomes" id="UP000293562"/>
    </source>
</evidence>
<evidence type="ECO:0000259" key="2">
    <source>
        <dbReference type="PROSITE" id="PS50110"/>
    </source>
</evidence>
<protein>
    <submittedName>
        <fullName evidence="4">LytTR family two component transcriptional regulator</fullName>
    </submittedName>
</protein>
<dbReference type="InterPro" id="IPR011006">
    <property type="entry name" value="CheY-like_superfamily"/>
</dbReference>